<accession>A0A118JXM7</accession>
<dbReference type="InterPro" id="IPR050384">
    <property type="entry name" value="Endophilin_SH3RF"/>
</dbReference>
<comment type="subcellular location">
    <subcellularLocation>
        <location evidence="1">Membrane</location>
        <topology evidence="1">Peripheral membrane protein</topology>
    </subcellularLocation>
</comment>
<dbReference type="OMA" id="IYMVSER"/>
<dbReference type="PRINTS" id="PR00499">
    <property type="entry name" value="P67PHOX"/>
</dbReference>
<dbReference type="InterPro" id="IPR027267">
    <property type="entry name" value="AH/BAR_dom_sf"/>
</dbReference>
<feature type="domain" description="SH3" evidence="6">
    <location>
        <begin position="337"/>
        <end position="396"/>
    </location>
</feature>
<evidence type="ECO:0000256" key="1">
    <source>
        <dbReference type="ARBA" id="ARBA00004170"/>
    </source>
</evidence>
<keyword evidence="8" id="KW-1185">Reference proteome</keyword>
<reference evidence="7 8" key="1">
    <citation type="journal article" date="2016" name="Sci. Rep.">
        <title>The genome sequence of the outbreeding globe artichoke constructed de novo incorporating a phase-aware low-pass sequencing strategy of F1 progeny.</title>
        <authorList>
            <person name="Scaglione D."/>
            <person name="Reyes-Chin-Wo S."/>
            <person name="Acquadro A."/>
            <person name="Froenicke L."/>
            <person name="Portis E."/>
            <person name="Beitel C."/>
            <person name="Tirone M."/>
            <person name="Mauro R."/>
            <person name="Lo Monaco A."/>
            <person name="Mauromicale G."/>
            <person name="Faccioli P."/>
            <person name="Cattivelli L."/>
            <person name="Rieseberg L."/>
            <person name="Michelmore R."/>
            <person name="Lanteri S."/>
        </authorList>
    </citation>
    <scope>NUCLEOTIDE SEQUENCE [LARGE SCALE GENOMIC DNA]</scope>
    <source>
        <strain evidence="7">2C</strain>
    </source>
</reference>
<dbReference type="Gene3D" id="2.30.30.40">
    <property type="entry name" value="SH3 Domains"/>
    <property type="match status" value="1"/>
</dbReference>
<keyword evidence="4" id="KW-0472">Membrane</keyword>
<proteinExistence type="predicted"/>
<dbReference type="STRING" id="59895.A0A118JXM7"/>
<keyword evidence="3" id="KW-0175">Coiled coil</keyword>
<dbReference type="InterPro" id="IPR001452">
    <property type="entry name" value="SH3_domain"/>
</dbReference>
<dbReference type="Pfam" id="PF14604">
    <property type="entry name" value="SH3_9"/>
    <property type="match status" value="1"/>
</dbReference>
<evidence type="ECO:0000259" key="6">
    <source>
        <dbReference type="PROSITE" id="PS50002"/>
    </source>
</evidence>
<evidence type="ECO:0000256" key="5">
    <source>
        <dbReference type="PROSITE-ProRule" id="PRU00192"/>
    </source>
</evidence>
<evidence type="ECO:0000256" key="3">
    <source>
        <dbReference type="ARBA" id="ARBA00023054"/>
    </source>
</evidence>
<sequence>METIRKQAVKLREQVAKQHVVKQFGGGADGGLDDVADEAEVVLHQKLERLYISTRVAKQFQRDIVRGVEGYIVSGSKLVEIGNKLSEDSKKYGIESGGMLSRAAVNFSRARAQMEKEQGNLLKFFGTQVAEPLRAMVMGAPLVDARHLAQGYDRMRQEAESQAVEVSKRQARVRDGMGNSDHFMKLEAAESRLQHSKSNMLTLGKQAASAMAAVEAEQQKMTLQRLISMIESERDYHQRVLQILDHLEGEVCIVPSPFASAYFFSAINFDVQRDGWGVMEYTGEYISPWSFTFIYMVSERQPIEATPPVVEPSAPPPYKEVKRMFASPVQNGSDDDVNYFLGEVMFSYYGESAVELSLSVGDFVVVRKVCSDGWAEGECKGKAGWFPAAYIQTRQH</sequence>
<name>A0A118JXM7_CYNCS</name>
<dbReference type="Gene3D" id="1.20.1270.60">
    <property type="entry name" value="Arfaptin homology (AH) domain/BAR domain"/>
    <property type="match status" value="1"/>
</dbReference>
<dbReference type="PROSITE" id="PS50002">
    <property type="entry name" value="SH3"/>
    <property type="match status" value="1"/>
</dbReference>
<organism evidence="7 8">
    <name type="scientific">Cynara cardunculus var. scolymus</name>
    <name type="common">Globe artichoke</name>
    <name type="synonym">Cynara scolymus</name>
    <dbReference type="NCBI Taxonomy" id="59895"/>
    <lineage>
        <taxon>Eukaryota</taxon>
        <taxon>Viridiplantae</taxon>
        <taxon>Streptophyta</taxon>
        <taxon>Embryophyta</taxon>
        <taxon>Tracheophyta</taxon>
        <taxon>Spermatophyta</taxon>
        <taxon>Magnoliopsida</taxon>
        <taxon>eudicotyledons</taxon>
        <taxon>Gunneridae</taxon>
        <taxon>Pentapetalae</taxon>
        <taxon>asterids</taxon>
        <taxon>campanulids</taxon>
        <taxon>Asterales</taxon>
        <taxon>Asteraceae</taxon>
        <taxon>Carduoideae</taxon>
        <taxon>Cardueae</taxon>
        <taxon>Carduinae</taxon>
        <taxon>Cynara</taxon>
    </lineage>
</organism>
<protein>
    <submittedName>
        <fullName evidence="7">Arfaptin homology (AH) domain/BAR domain-containing protein</fullName>
    </submittedName>
</protein>
<evidence type="ECO:0000256" key="4">
    <source>
        <dbReference type="ARBA" id="ARBA00023136"/>
    </source>
</evidence>
<evidence type="ECO:0000313" key="8">
    <source>
        <dbReference type="Proteomes" id="UP000243975"/>
    </source>
</evidence>
<dbReference type="PANTHER" id="PTHR14167">
    <property type="entry name" value="SH3 DOMAIN-CONTAINING"/>
    <property type="match status" value="1"/>
</dbReference>
<dbReference type="PANTHER" id="PTHR14167:SF81">
    <property type="entry name" value="ENDOPHILIN-A"/>
    <property type="match status" value="1"/>
</dbReference>
<dbReference type="AlphaFoldDB" id="A0A118JXM7"/>
<evidence type="ECO:0000256" key="2">
    <source>
        <dbReference type="ARBA" id="ARBA00022443"/>
    </source>
</evidence>
<dbReference type="SUPFAM" id="SSF103657">
    <property type="entry name" value="BAR/IMD domain-like"/>
    <property type="match status" value="1"/>
</dbReference>
<keyword evidence="2 5" id="KW-0728">SH3 domain</keyword>
<dbReference type="InterPro" id="IPR036028">
    <property type="entry name" value="SH3-like_dom_sf"/>
</dbReference>
<dbReference type="Proteomes" id="UP000243975">
    <property type="component" value="Unassembled WGS sequence"/>
</dbReference>
<gene>
    <name evidence="7" type="ORF">Ccrd_001279</name>
</gene>
<evidence type="ECO:0000313" key="7">
    <source>
        <dbReference type="EMBL" id="KVH96626.1"/>
    </source>
</evidence>
<dbReference type="SUPFAM" id="SSF50044">
    <property type="entry name" value="SH3-domain"/>
    <property type="match status" value="1"/>
</dbReference>
<dbReference type="Gramene" id="KVH96626">
    <property type="protein sequence ID" value="KVH96626"/>
    <property type="gene ID" value="Ccrd_001279"/>
</dbReference>
<comment type="caution">
    <text evidence="7">The sequence shown here is derived from an EMBL/GenBank/DDBJ whole genome shotgun (WGS) entry which is preliminary data.</text>
</comment>
<dbReference type="SMART" id="SM00326">
    <property type="entry name" value="SH3"/>
    <property type="match status" value="1"/>
</dbReference>
<dbReference type="EMBL" id="LEKV01004261">
    <property type="protein sequence ID" value="KVH96626.1"/>
    <property type="molecule type" value="Genomic_DNA"/>
</dbReference>
<feature type="non-terminal residue" evidence="7">
    <location>
        <position position="396"/>
    </location>
</feature>